<organism evidence="2 3">
    <name type="scientific">Acrasis kona</name>
    <dbReference type="NCBI Taxonomy" id="1008807"/>
    <lineage>
        <taxon>Eukaryota</taxon>
        <taxon>Discoba</taxon>
        <taxon>Heterolobosea</taxon>
        <taxon>Tetramitia</taxon>
        <taxon>Eutetramitia</taxon>
        <taxon>Acrasidae</taxon>
        <taxon>Acrasis</taxon>
    </lineage>
</organism>
<feature type="region of interest" description="Disordered" evidence="1">
    <location>
        <begin position="1"/>
        <end position="24"/>
    </location>
</feature>
<evidence type="ECO:0000256" key="1">
    <source>
        <dbReference type="SAM" id="MobiDB-lite"/>
    </source>
</evidence>
<evidence type="ECO:0000313" key="3">
    <source>
        <dbReference type="Proteomes" id="UP001431209"/>
    </source>
</evidence>
<reference evidence="2 3" key="1">
    <citation type="submission" date="2024-03" db="EMBL/GenBank/DDBJ databases">
        <title>The Acrasis kona genome and developmental transcriptomes reveal deep origins of eukaryotic multicellular pathways.</title>
        <authorList>
            <person name="Sheikh S."/>
            <person name="Fu C.-J."/>
            <person name="Brown M.W."/>
            <person name="Baldauf S.L."/>
        </authorList>
    </citation>
    <scope>NUCLEOTIDE SEQUENCE [LARGE SCALE GENOMIC DNA]</scope>
    <source>
        <strain evidence="2 3">ATCC MYA-3509</strain>
    </source>
</reference>
<dbReference type="AlphaFoldDB" id="A0AAW2Z258"/>
<sequence length="248" mass="28864">MDDRGTRRLRRRHHSSNMFPDIPHVSHTINDQEFDEHKKDTLKEWLFQILAFFRQHWHLITFISVSGFLAAYQYQRSKKSFFVGKDSVKNVVKHNNIDDIWKVHPSVVTSSNNSMSNTIGVLRTRSFTRIGGDAALQRYQGVVGTIKTIMSIVSYRIPRAIHDWETWFTAAAYGLYYFSRSGGTPTAPIDNNMHVSLRAAAKEWVSQKSRRGREKSRRIGTRLKQIITKPVRNSQIIQELENSFDRLR</sequence>
<accession>A0AAW2Z258</accession>
<dbReference type="Proteomes" id="UP001431209">
    <property type="component" value="Unassembled WGS sequence"/>
</dbReference>
<gene>
    <name evidence="2" type="ORF">AKO1_014898</name>
</gene>
<proteinExistence type="predicted"/>
<protein>
    <submittedName>
        <fullName evidence="2">Uncharacterized protein</fullName>
    </submittedName>
</protein>
<name>A0AAW2Z258_9EUKA</name>
<evidence type="ECO:0000313" key="2">
    <source>
        <dbReference type="EMBL" id="KAL0483014.1"/>
    </source>
</evidence>
<dbReference type="EMBL" id="JAOPGA020000923">
    <property type="protein sequence ID" value="KAL0483014.1"/>
    <property type="molecule type" value="Genomic_DNA"/>
</dbReference>
<comment type="caution">
    <text evidence="2">The sequence shown here is derived from an EMBL/GenBank/DDBJ whole genome shotgun (WGS) entry which is preliminary data.</text>
</comment>
<keyword evidence="3" id="KW-1185">Reference proteome</keyword>